<comment type="caution">
    <text evidence="6">The sequence shown here is derived from an EMBL/GenBank/DDBJ whole genome shotgun (WGS) entry which is preliminary data.</text>
</comment>
<dbReference type="Pfam" id="PF22769">
    <property type="entry name" value="DCD"/>
    <property type="match status" value="1"/>
</dbReference>
<dbReference type="Proteomes" id="UP000243342">
    <property type="component" value="Unassembled WGS sequence"/>
</dbReference>
<dbReference type="GO" id="GO:0006226">
    <property type="term" value="P:dUMP biosynthetic process"/>
    <property type="evidence" value="ECO:0007669"/>
    <property type="project" value="UniProtKB-UniRule"/>
</dbReference>
<evidence type="ECO:0000256" key="1">
    <source>
        <dbReference type="ARBA" id="ARBA00022741"/>
    </source>
</evidence>
<feature type="binding site" evidence="4">
    <location>
        <position position="176"/>
    </location>
    <ligand>
        <name>dCTP</name>
        <dbReference type="ChEBI" id="CHEBI:61481"/>
    </ligand>
</feature>
<dbReference type="Gene3D" id="2.70.40.10">
    <property type="match status" value="1"/>
</dbReference>
<evidence type="ECO:0000313" key="7">
    <source>
        <dbReference type="Proteomes" id="UP000243342"/>
    </source>
</evidence>
<evidence type="ECO:0000256" key="5">
    <source>
        <dbReference type="SAM" id="MobiDB-lite"/>
    </source>
</evidence>
<dbReference type="GO" id="GO:0006229">
    <property type="term" value="P:dUTP biosynthetic process"/>
    <property type="evidence" value="ECO:0007669"/>
    <property type="project" value="InterPro"/>
</dbReference>
<keyword evidence="2 4" id="KW-0378">Hydrolase</keyword>
<comment type="function">
    <text evidence="4">Bifunctional enzyme that catalyzes both the deamination of dCTP to dUTP and the hydrolysis of dUTP to dUMP without releasing the toxic dUTP intermediate.</text>
</comment>
<feature type="binding site" evidence="4">
    <location>
        <position position="150"/>
    </location>
    <ligand>
        <name>dCTP</name>
        <dbReference type="ChEBI" id="CHEBI:61481"/>
    </ligand>
</feature>
<dbReference type="CDD" id="cd07557">
    <property type="entry name" value="trimeric_dUTPase"/>
    <property type="match status" value="1"/>
</dbReference>
<dbReference type="SUPFAM" id="SSF51283">
    <property type="entry name" value="dUTPase-like"/>
    <property type="match status" value="1"/>
</dbReference>
<feature type="site" description="Important for bifunctional activity" evidence="4">
    <location>
        <begin position="117"/>
        <end position="118"/>
    </location>
</feature>
<feature type="binding site" evidence="4">
    <location>
        <begin position="102"/>
        <end position="107"/>
    </location>
    <ligand>
        <name>dCTP</name>
        <dbReference type="ChEBI" id="CHEBI:61481"/>
    </ligand>
</feature>
<evidence type="ECO:0000256" key="3">
    <source>
        <dbReference type="ARBA" id="ARBA00023080"/>
    </source>
</evidence>
<dbReference type="GO" id="GO:0000166">
    <property type="term" value="F:nucleotide binding"/>
    <property type="evidence" value="ECO:0007669"/>
    <property type="project" value="UniProtKB-KW"/>
</dbReference>
<keyword evidence="3 4" id="KW-0546">Nucleotide metabolism</keyword>
<reference evidence="6 7" key="1">
    <citation type="submission" date="2016-10" db="EMBL/GenBank/DDBJ databases">
        <title>Genome sequence of Streptomyces gilvigriseus MUSC 26.</title>
        <authorList>
            <person name="Lee L.-H."/>
            <person name="Ser H.-L."/>
        </authorList>
    </citation>
    <scope>NUCLEOTIDE SEQUENCE [LARGE SCALE GENOMIC DNA]</scope>
    <source>
        <strain evidence="6 7">MUSC 26</strain>
    </source>
</reference>
<evidence type="ECO:0000256" key="2">
    <source>
        <dbReference type="ARBA" id="ARBA00022801"/>
    </source>
</evidence>
<protein>
    <recommendedName>
        <fullName evidence="4">dCTP deaminase, dUMP-forming</fullName>
        <ecNumber evidence="4">3.5.4.30</ecNumber>
    </recommendedName>
    <alternativeName>
        <fullName evidence="4">Bifunctional dCTP deaminase:dUTPase</fullName>
    </alternativeName>
    <alternativeName>
        <fullName evidence="4">DCD-DUT</fullName>
    </alternativeName>
</protein>
<accession>A0A1J7C4W3</accession>
<dbReference type="PANTHER" id="PTHR42680">
    <property type="entry name" value="DCTP DEAMINASE"/>
    <property type="match status" value="1"/>
</dbReference>
<dbReference type="RefSeq" id="WP_071657495.1">
    <property type="nucleotide sequence ID" value="NZ_MLCF01000085.1"/>
</dbReference>
<comment type="catalytic activity">
    <reaction evidence="4">
        <text>dCTP + 2 H2O = dUMP + NH4(+) + diphosphate</text>
        <dbReference type="Rhea" id="RHEA:19205"/>
        <dbReference type="ChEBI" id="CHEBI:15377"/>
        <dbReference type="ChEBI" id="CHEBI:28938"/>
        <dbReference type="ChEBI" id="CHEBI:33019"/>
        <dbReference type="ChEBI" id="CHEBI:61481"/>
        <dbReference type="ChEBI" id="CHEBI:246422"/>
        <dbReference type="EC" id="3.5.4.30"/>
    </reaction>
</comment>
<feature type="binding site" evidence="4">
    <location>
        <begin position="129"/>
        <end position="131"/>
    </location>
    <ligand>
        <name>dCTP</name>
        <dbReference type="ChEBI" id="CHEBI:61481"/>
    </ligand>
</feature>
<feature type="active site" description="Proton donor/acceptor" evidence="4">
    <location>
        <position position="131"/>
    </location>
</feature>
<dbReference type="GO" id="GO:0015949">
    <property type="term" value="P:nucleobase-containing small molecule interconversion"/>
    <property type="evidence" value="ECO:0007669"/>
    <property type="project" value="TreeGrafter"/>
</dbReference>
<dbReference type="InterPro" id="IPR036157">
    <property type="entry name" value="dUTPase-like_sf"/>
</dbReference>
<sequence length="199" mass="21951">MILSDGTIRKMLAEGRLVIDPLNDEQIQPASVDVRLGAQFLVFRNHATSVIDPYDRPRDLMEMVQVDGEGQAFVLHPGEFVLGTTLEEIGLPDDMVARVEGKSSLGRLGLLIHATAGFVDPGWPRGQITLELSNVATLPIKLWPGMRIGQLSFQMLDQPAERPYGHPGLNSKYTNQRGPVASQYERNRHPGTTAKDDRG</sequence>
<dbReference type="UniPathway" id="UPA00610">
    <property type="reaction ID" value="UER00667"/>
</dbReference>
<dbReference type="HAMAP" id="MF_00146">
    <property type="entry name" value="dCTP_deaminase"/>
    <property type="match status" value="1"/>
</dbReference>
<evidence type="ECO:0000313" key="6">
    <source>
        <dbReference type="EMBL" id="OIV36596.1"/>
    </source>
</evidence>
<name>A0A1J7C4W3_9ACTN</name>
<dbReference type="GO" id="GO:0033973">
    <property type="term" value="F:dCTP deaminase (dUMP-forming) activity"/>
    <property type="evidence" value="ECO:0007669"/>
    <property type="project" value="UniProtKB-UniRule"/>
</dbReference>
<comment type="similarity">
    <text evidence="4">Belongs to the dCTP deaminase family.</text>
</comment>
<feature type="binding site" evidence="4">
    <location>
        <position position="172"/>
    </location>
    <ligand>
        <name>dCTP</name>
        <dbReference type="ChEBI" id="CHEBI:61481"/>
    </ligand>
</feature>
<keyword evidence="7" id="KW-1185">Reference proteome</keyword>
<dbReference type="EC" id="3.5.4.30" evidence="4"/>
<dbReference type="OrthoDB" id="9780956at2"/>
<feature type="region of interest" description="Disordered" evidence="5">
    <location>
        <begin position="162"/>
        <end position="199"/>
    </location>
</feature>
<dbReference type="PANTHER" id="PTHR42680:SF3">
    <property type="entry name" value="DCTP DEAMINASE"/>
    <property type="match status" value="1"/>
</dbReference>
<feature type="binding site" evidence="4">
    <location>
        <position position="120"/>
    </location>
    <ligand>
        <name>dCTP</name>
        <dbReference type="ChEBI" id="CHEBI:61481"/>
    </ligand>
</feature>
<proteinExistence type="inferred from homology"/>
<keyword evidence="1 4" id="KW-0547">Nucleotide-binding</keyword>
<dbReference type="AlphaFoldDB" id="A0A1J7C4W3"/>
<evidence type="ECO:0000256" key="4">
    <source>
        <dbReference type="HAMAP-Rule" id="MF_00146"/>
    </source>
</evidence>
<dbReference type="STRING" id="1428644.BIV57_15440"/>
<gene>
    <name evidence="4" type="primary">dcd</name>
    <name evidence="6" type="ORF">BIV57_15440</name>
</gene>
<dbReference type="FunFam" id="2.70.40.10:FF:000005">
    <property type="entry name" value="dCTP deaminase, dUMP-forming"/>
    <property type="match status" value="1"/>
</dbReference>
<dbReference type="NCBIfam" id="TIGR02274">
    <property type="entry name" value="dCTP_deam"/>
    <property type="match status" value="1"/>
</dbReference>
<comment type="subunit">
    <text evidence="4">Homotrimer.</text>
</comment>
<dbReference type="InterPro" id="IPR033704">
    <property type="entry name" value="dUTPase_trimeric"/>
</dbReference>
<dbReference type="InterPro" id="IPR011962">
    <property type="entry name" value="dCTP_deaminase"/>
</dbReference>
<comment type="pathway">
    <text evidence="4">Pyrimidine metabolism; dUMP biosynthesis; dUMP from dCTP: step 1/1.</text>
</comment>
<organism evidence="6 7">
    <name type="scientific">Mangrovactinospora gilvigrisea</name>
    <dbReference type="NCBI Taxonomy" id="1428644"/>
    <lineage>
        <taxon>Bacteria</taxon>
        <taxon>Bacillati</taxon>
        <taxon>Actinomycetota</taxon>
        <taxon>Actinomycetes</taxon>
        <taxon>Kitasatosporales</taxon>
        <taxon>Streptomycetaceae</taxon>
        <taxon>Mangrovactinospora</taxon>
    </lineage>
</organism>
<dbReference type="GO" id="GO:0008829">
    <property type="term" value="F:dCTP deaminase activity"/>
    <property type="evidence" value="ECO:0007669"/>
    <property type="project" value="InterPro"/>
</dbReference>
<dbReference type="EMBL" id="MLCF01000085">
    <property type="protein sequence ID" value="OIV36596.1"/>
    <property type="molecule type" value="Genomic_DNA"/>
</dbReference>
<feature type="binding site" evidence="4">
    <location>
        <position position="164"/>
    </location>
    <ligand>
        <name>dCTP</name>
        <dbReference type="ChEBI" id="CHEBI:61481"/>
    </ligand>
</feature>